<accession>A0AAP4TX97</accession>
<evidence type="ECO:0000256" key="3">
    <source>
        <dbReference type="ARBA" id="ARBA00022516"/>
    </source>
</evidence>
<evidence type="ECO:0000256" key="2">
    <source>
        <dbReference type="ARBA" id="ARBA00022475"/>
    </source>
</evidence>
<feature type="compositionally biased region" description="Polar residues" evidence="13">
    <location>
        <begin position="296"/>
        <end position="305"/>
    </location>
</feature>
<evidence type="ECO:0000256" key="12">
    <source>
        <dbReference type="HAMAP-Rule" id="MF_00662"/>
    </source>
</evidence>
<feature type="active site" description="Charge relay system; for autoendoproteolytic cleavage activity" evidence="12">
    <location>
        <position position="145"/>
    </location>
</feature>
<keyword evidence="8 12" id="KW-0594">Phospholipid biosynthesis</keyword>
<feature type="site" description="Cleavage (non-hydrolytic); by autocatalysis" evidence="12">
    <location>
        <begin position="245"/>
        <end position="246"/>
    </location>
</feature>
<gene>
    <name evidence="14" type="primary">asd</name>
    <name evidence="12" type="synonym">psd</name>
    <name evidence="14" type="ORF">Q4535_03550</name>
</gene>
<comment type="pathway">
    <text evidence="1">Lipid metabolism.</text>
</comment>
<keyword evidence="11 12" id="KW-0670">Pyruvate</keyword>
<dbReference type="Proteomes" id="UP001170481">
    <property type="component" value="Unassembled WGS sequence"/>
</dbReference>
<evidence type="ECO:0000256" key="13">
    <source>
        <dbReference type="SAM" id="MobiDB-lite"/>
    </source>
</evidence>
<evidence type="ECO:0000256" key="4">
    <source>
        <dbReference type="ARBA" id="ARBA00022793"/>
    </source>
</evidence>
<feature type="region of interest" description="Disordered" evidence="13">
    <location>
        <begin position="267"/>
        <end position="305"/>
    </location>
</feature>
<evidence type="ECO:0000313" key="14">
    <source>
        <dbReference type="EMBL" id="MDO6671187.1"/>
    </source>
</evidence>
<dbReference type="Pfam" id="PF02666">
    <property type="entry name" value="PS_Dcarbxylase"/>
    <property type="match status" value="1"/>
</dbReference>
<feature type="active site" description="Charge relay system; for autoendoproteolytic cleavage activity" evidence="12">
    <location>
        <position position="88"/>
    </location>
</feature>
<dbReference type="InterPro" id="IPR033178">
    <property type="entry name" value="PSD_type1_pro"/>
</dbReference>
<evidence type="ECO:0000256" key="6">
    <source>
        <dbReference type="ARBA" id="ARBA00023136"/>
    </source>
</evidence>
<evidence type="ECO:0000256" key="1">
    <source>
        <dbReference type="ARBA" id="ARBA00005189"/>
    </source>
</evidence>
<dbReference type="PANTHER" id="PTHR10067:SF6">
    <property type="entry name" value="PHOSPHATIDYLSERINE DECARBOXYLASE PROENZYME, MITOCHONDRIAL"/>
    <property type="match status" value="1"/>
</dbReference>
<dbReference type="PANTHER" id="PTHR10067">
    <property type="entry name" value="PHOSPHATIDYLSERINE DECARBOXYLASE"/>
    <property type="match status" value="1"/>
</dbReference>
<keyword evidence="7 12" id="KW-0865">Zymogen</keyword>
<evidence type="ECO:0000256" key="5">
    <source>
        <dbReference type="ARBA" id="ARBA00023098"/>
    </source>
</evidence>
<dbReference type="AlphaFoldDB" id="A0AAP4TX97"/>
<feature type="chain" id="PRO_5042652209" description="Phosphatidylserine decarboxylase alpha chain" evidence="12">
    <location>
        <begin position="246"/>
        <end position="305"/>
    </location>
</feature>
<dbReference type="EMBL" id="JAUORK010000003">
    <property type="protein sequence ID" value="MDO6671187.1"/>
    <property type="molecule type" value="Genomic_DNA"/>
</dbReference>
<comment type="caution">
    <text evidence="14">The sequence shown here is derived from an EMBL/GenBank/DDBJ whole genome shotgun (WGS) entry which is preliminary data.</text>
</comment>
<reference evidence="14" key="1">
    <citation type="submission" date="2023-07" db="EMBL/GenBank/DDBJ databases">
        <title>Genome content predicts the carbon catabolic preferences of heterotrophic bacteria.</title>
        <authorList>
            <person name="Gralka M."/>
        </authorList>
    </citation>
    <scope>NUCLEOTIDE SEQUENCE</scope>
    <source>
        <strain evidence="14">C2R13</strain>
    </source>
</reference>
<feature type="chain" id="PRO_5042652210" description="Phosphatidylserine decarboxylase beta chain" evidence="12">
    <location>
        <begin position="1"/>
        <end position="245"/>
    </location>
</feature>
<evidence type="ECO:0000256" key="10">
    <source>
        <dbReference type="ARBA" id="ARBA00023264"/>
    </source>
</evidence>
<dbReference type="InterPro" id="IPR003817">
    <property type="entry name" value="PS_Dcarbxylase"/>
</dbReference>
<feature type="active site" description="Schiff-base intermediate with substrate; via pyruvic acid; for decarboxylase activity" evidence="12">
    <location>
        <position position="246"/>
    </location>
</feature>
<feature type="modified residue" description="Pyruvic acid (Ser); by autocatalysis" evidence="12">
    <location>
        <position position="246"/>
    </location>
</feature>
<feature type="active site" description="Charge relay system; for autoendoproteolytic cleavage activity" evidence="12">
    <location>
        <position position="246"/>
    </location>
</feature>
<dbReference type="RefSeq" id="WP_303592924.1">
    <property type="nucleotide sequence ID" value="NZ_JAUORK010000003.1"/>
</dbReference>
<comment type="catalytic activity">
    <reaction evidence="12">
        <text>a 1,2-diacyl-sn-glycero-3-phospho-L-serine + H(+) = a 1,2-diacyl-sn-glycero-3-phosphoethanolamine + CO2</text>
        <dbReference type="Rhea" id="RHEA:20828"/>
        <dbReference type="ChEBI" id="CHEBI:15378"/>
        <dbReference type="ChEBI" id="CHEBI:16526"/>
        <dbReference type="ChEBI" id="CHEBI:57262"/>
        <dbReference type="ChEBI" id="CHEBI:64612"/>
        <dbReference type="EC" id="4.1.1.65"/>
    </reaction>
</comment>
<dbReference type="HAMAP" id="MF_00662">
    <property type="entry name" value="PS_decarb_PSD_B_type1"/>
    <property type="match status" value="1"/>
</dbReference>
<comment type="subcellular location">
    <subcellularLocation>
        <location evidence="12">Cell membrane</location>
        <topology evidence="12">Peripheral membrane protein</topology>
    </subcellularLocation>
</comment>
<keyword evidence="2 12" id="KW-1003">Cell membrane</keyword>
<evidence type="ECO:0000256" key="7">
    <source>
        <dbReference type="ARBA" id="ARBA00023145"/>
    </source>
</evidence>
<keyword evidence="4 12" id="KW-0210">Decarboxylase</keyword>
<comment type="similarity">
    <text evidence="12">Belongs to the phosphatidylserine decarboxylase family. PSD-B subfamily. Prokaryotic type I sub-subfamily.</text>
</comment>
<evidence type="ECO:0000313" key="15">
    <source>
        <dbReference type="Proteomes" id="UP001170481"/>
    </source>
</evidence>
<evidence type="ECO:0000256" key="9">
    <source>
        <dbReference type="ARBA" id="ARBA00023239"/>
    </source>
</evidence>
<evidence type="ECO:0000256" key="11">
    <source>
        <dbReference type="ARBA" id="ARBA00023317"/>
    </source>
</evidence>
<keyword evidence="10 12" id="KW-1208">Phospholipid metabolism</keyword>
<protein>
    <recommendedName>
        <fullName evidence="12">Phosphatidylserine decarboxylase proenzyme</fullName>
        <ecNumber evidence="12">4.1.1.65</ecNumber>
    </recommendedName>
    <component>
        <recommendedName>
            <fullName evidence="12">Phosphatidylserine decarboxylase alpha chain</fullName>
        </recommendedName>
    </component>
    <component>
        <recommendedName>
            <fullName evidence="12">Phosphatidylserine decarboxylase beta chain</fullName>
        </recommendedName>
    </component>
</protein>
<keyword evidence="3 12" id="KW-0444">Lipid biosynthesis</keyword>
<comment type="pathway">
    <text evidence="12">Phospholipid metabolism; phosphatidylethanolamine biosynthesis; phosphatidylethanolamine from CDP-diacylglycerol: step 2/2.</text>
</comment>
<proteinExistence type="inferred from homology"/>
<dbReference type="GO" id="GO:0006646">
    <property type="term" value="P:phosphatidylethanolamine biosynthetic process"/>
    <property type="evidence" value="ECO:0007669"/>
    <property type="project" value="UniProtKB-UniRule"/>
</dbReference>
<organism evidence="14 15">
    <name type="scientific">Cobetia amphilecti</name>
    <dbReference type="NCBI Taxonomy" id="1055104"/>
    <lineage>
        <taxon>Bacteria</taxon>
        <taxon>Pseudomonadati</taxon>
        <taxon>Pseudomonadota</taxon>
        <taxon>Gammaproteobacteria</taxon>
        <taxon>Oceanospirillales</taxon>
        <taxon>Halomonadaceae</taxon>
        <taxon>Cobetia</taxon>
    </lineage>
</organism>
<dbReference type="GO" id="GO:0005886">
    <property type="term" value="C:plasma membrane"/>
    <property type="evidence" value="ECO:0007669"/>
    <property type="project" value="UniProtKB-SubCell"/>
</dbReference>
<dbReference type="InterPro" id="IPR033177">
    <property type="entry name" value="PSD-B"/>
</dbReference>
<evidence type="ECO:0000256" key="8">
    <source>
        <dbReference type="ARBA" id="ARBA00023209"/>
    </source>
</evidence>
<comment type="function">
    <text evidence="12">Catalyzes the formation of phosphatidylethanolamine (PtdEtn) from phosphatidylserine (PtdSer).</text>
</comment>
<keyword evidence="9 12" id="KW-0456">Lyase</keyword>
<comment type="cofactor">
    <cofactor evidence="12">
        <name>pyruvate</name>
        <dbReference type="ChEBI" id="CHEBI:15361"/>
    </cofactor>
    <text evidence="12">Binds 1 pyruvoyl group covalently per subunit.</text>
</comment>
<sequence>MDRAKLFSLSQYPLPQHLISRLIGRVAACTNPWVKNTFIERFIKAYGVNMNEALEENPRAYACFNDFFTRALKADARPIGEGLVSPADGVLSQFGNINHGTLVQAKGQAFSLTQLLGGSEERAAPFRNGRFATVYLSPKDYHRVHMPVAGRLVEMAYIPGRLFSVNEATAKHVPGLFARNERLVCIFETEHGPMAMVLVGAMIVAAIKTVWSGQVTPLSGDVETTRFDQLIELAHGAEMGRFQLGSTVVMCFPDSVEFDDALTPGQKVSMGQSLGMRPSATAPAPTESEEHAAETAQDSPATDEK</sequence>
<dbReference type="NCBIfam" id="TIGR00163">
    <property type="entry name" value="PS_decarb"/>
    <property type="match status" value="1"/>
</dbReference>
<comment type="subunit">
    <text evidence="12">Heterodimer of a large membrane-associated beta subunit and a small pyruvoyl-containing alpha subunit.</text>
</comment>
<name>A0AAP4TX97_9GAMM</name>
<keyword evidence="5 12" id="KW-0443">Lipid metabolism</keyword>
<dbReference type="EC" id="4.1.1.65" evidence="12"/>
<keyword evidence="6 12" id="KW-0472">Membrane</keyword>
<comment type="PTM">
    <text evidence="12">Is synthesized initially as an inactive proenzyme. Formation of the active enzyme involves a self-maturation process in which the active site pyruvoyl group is generated from an internal serine residue via an autocatalytic post-translational modification. Two non-identical subunits are generated from the proenzyme in this reaction, and the pyruvate is formed at the N-terminus of the alpha chain, which is derived from the carboxyl end of the proenzyme. The autoendoproteolytic cleavage occurs by a canonical serine protease mechanism, in which the side chain hydroxyl group of the serine supplies its oxygen atom to form the C-terminus of the beta chain, while the remainder of the serine residue undergoes an oxidative deamination to produce ammonia and the pyruvoyl prosthetic group on the alpha chain. During this reaction, the Ser that is part of the protease active site of the proenzyme becomes the pyruvoyl prosthetic group, which constitutes an essential element of the active site of the mature decarboxylase.</text>
</comment>
<dbReference type="GO" id="GO:0004609">
    <property type="term" value="F:phosphatidylserine decarboxylase activity"/>
    <property type="evidence" value="ECO:0007669"/>
    <property type="project" value="UniProtKB-UniRule"/>
</dbReference>